<proteinExistence type="predicted"/>
<protein>
    <submittedName>
        <fullName evidence="2">Uncharacterized protein</fullName>
    </submittedName>
</protein>
<evidence type="ECO:0000313" key="3">
    <source>
        <dbReference type="Proteomes" id="UP000629098"/>
    </source>
</evidence>
<organism evidence="2 3">
    <name type="scientific">Iningainema tapete BLCC-T55</name>
    <dbReference type="NCBI Taxonomy" id="2748662"/>
    <lineage>
        <taxon>Bacteria</taxon>
        <taxon>Bacillati</taxon>
        <taxon>Cyanobacteriota</taxon>
        <taxon>Cyanophyceae</taxon>
        <taxon>Nostocales</taxon>
        <taxon>Scytonemataceae</taxon>
        <taxon>Iningainema tapete</taxon>
    </lineage>
</organism>
<evidence type="ECO:0000256" key="1">
    <source>
        <dbReference type="SAM" id="Coils"/>
    </source>
</evidence>
<name>A0A8J6XCB6_9CYAN</name>
<dbReference type="EMBL" id="JACXAE010000039">
    <property type="protein sequence ID" value="MBD2772344.1"/>
    <property type="molecule type" value="Genomic_DNA"/>
</dbReference>
<keyword evidence="3" id="KW-1185">Reference proteome</keyword>
<reference evidence="2" key="1">
    <citation type="submission" date="2020-09" db="EMBL/GenBank/DDBJ databases">
        <title>Iningainema tapete sp. nov. (Scytonemataceae, Cyanobacteria) from greenhouses in central Florida (USA) produces two types of nodularin with biosynthetic potential for microcystin-LR and anabaenopeptins.</title>
        <authorList>
            <person name="Berthold D.E."/>
            <person name="Lefler F.W."/>
            <person name="Huang I.-S."/>
            <person name="Abdulla H."/>
            <person name="Zimba P.V."/>
            <person name="Laughinghouse H.D. IV."/>
        </authorList>
    </citation>
    <scope>NUCLEOTIDE SEQUENCE</scope>
    <source>
        <strain evidence="2">BLCCT55</strain>
    </source>
</reference>
<accession>A0A8J6XCB6</accession>
<evidence type="ECO:0000313" key="2">
    <source>
        <dbReference type="EMBL" id="MBD2772344.1"/>
    </source>
</evidence>
<keyword evidence="1" id="KW-0175">Coiled coil</keyword>
<gene>
    <name evidence="2" type="ORF">ICL16_09725</name>
</gene>
<comment type="caution">
    <text evidence="2">The sequence shown here is derived from an EMBL/GenBank/DDBJ whole genome shotgun (WGS) entry which is preliminary data.</text>
</comment>
<dbReference type="RefSeq" id="WP_190826790.1">
    <property type="nucleotide sequence ID" value="NZ_CAWPPI010000039.1"/>
</dbReference>
<feature type="coiled-coil region" evidence="1">
    <location>
        <begin position="1436"/>
        <end position="1470"/>
    </location>
</feature>
<feature type="coiled-coil region" evidence="1">
    <location>
        <begin position="1313"/>
        <end position="1382"/>
    </location>
</feature>
<sequence length="1547" mass="177683">MLLNQLVEINEKGIVANSVNFGMIDDPQMNLNLCEGFIFNYDPKKPELSTVGILDAIRRSYHSRNEASIHLIIQDYGKGKSHFAVVIANFFKQSFESPHVQGILRQVKMATSGKGEAIAQSLELYKQNQRHKHLVICLSGDTTDNIKKQFLQVLVKSLEEEGIHNSLVQSTCSEPLHYLESLNEQDKAKAHKYLQSINYSDGDLNSLIRKLRENNPTVIPTVKKLAREITGFTPDFSADVDIEAILQDLLHNYCTGEKARFQGILILFDELNYYLQSWASDQIGAGGTALQNITNICENYKGKIALLSFAQFHPSKALGISANAIPSYEKIASRLAPKDGKTYDNPVSSLELVLDNLIIQQEKQPSWQAFTQRWNNTLLAEARTAFEQRIKIYREKGWSLEDFYRHLSQGCFPLHPLTAYLLCNLDFTQDRTAIQFIKGYVKNFIQDEPVEKVGKLNYIYPIALVDTFIENFSKESVYTHYKKALTLVAGADDPDDELAVLKALFLFYASGEKLTKSDREEHQEILASLTGLPKSKVQAALDKLEKTRDIIYYRPETKLYRFFEGINPTGIEAEIEEIIKDKQTSVNDVVVHCQSKIKEYLGDLTITATKFVKDNKLVGEDWQFEYKIYSIDKLIKALDSNQILRDIKEKGILAYVLAETQEDLQEFRLTIGDRLSKSPIKNYIAIAIPAEETGNLSRVLLKIKTLKEQESAQKRLFGVAYEQLLQRWEDQVNTQLERLFKSCTYHCIVLEKIPLAEQTKPQRVISALLQEIYPFVPPVDEVEKMRQDHPTGKKIVAWTAKQILLADTLSKQTFPDNSFTTVIDQIFCRLWRLFKKTSDTYIVQEPIHEKIRAGWDKISQLADLQGKPELVINLEKIWKALNEPPYGYSEYNFTILLAGWLAYHRKEVSLRGTVALSSKKGSVQVKTQSLKDWGNTDILQNPTNFVQDWIVKGKSQLIRRQKAEIPTLPPSPMNYDLAQQYLAAVEAFLESNEAEPEADELIKKKKQVSAGVEKINTWFQPVEKAEKLSDGTMETLLQLYPKLRLSPPAIDIRANVISVQPTRQQSDRSLRALQTVKEKIALLVEEKSQLAQKLLTADACNNYKLDIQRFIDQITQFPDLPPHFLETLQTAFRTADRKQREVSVQAQEQQKLNEDTQVMQAIRQYTSASKTSTIYLCEQAINDVETTRNRLHYPTNYTSEIDEILNSLRAKIVTFHQRLTSLPTRIYRVDSLKDINRISTECAELDLVFKNSADYQTYQELKEEIQLLVDDLERLQNLEMRCQQCDNIASCHAALAMIGSERGILQPRFSTKLSDLEDNLRQKIQEYITELEEVENLENINTAKEAQKRQEELLKKSARYLNSEAEEKYNTISSELKLLIELLQIFELVNVNTLESCQAQLDRLRQWENDTQVTTRLGDRLNSLYTELEQKQAEIIQRQQAAAQKWLQELETETANINQLLDDTAKLEAASDILEQIETEKSQYINFLTPQQLELLENIQRQCIEEQEKDTVNQIVVLFRSLTLRLRQSLYERLAQYLSDKTEDENG</sequence>
<dbReference type="Proteomes" id="UP000629098">
    <property type="component" value="Unassembled WGS sequence"/>
</dbReference>